<evidence type="ECO:0000256" key="1">
    <source>
        <dbReference type="SAM" id="Phobius"/>
    </source>
</evidence>
<keyword evidence="2" id="KW-0732">Signal</keyword>
<keyword evidence="1" id="KW-1133">Transmembrane helix</keyword>
<feature type="transmembrane region" description="Helical" evidence="1">
    <location>
        <begin position="45"/>
        <end position="64"/>
    </location>
</feature>
<evidence type="ECO:0000256" key="2">
    <source>
        <dbReference type="SAM" id="SignalP"/>
    </source>
</evidence>
<dbReference type="Proteomes" id="UP000054270">
    <property type="component" value="Unassembled WGS sequence"/>
</dbReference>
<organism evidence="3 4">
    <name type="scientific">Hypholoma sublateritium (strain FD-334 SS-4)</name>
    <dbReference type="NCBI Taxonomy" id="945553"/>
    <lineage>
        <taxon>Eukaryota</taxon>
        <taxon>Fungi</taxon>
        <taxon>Dikarya</taxon>
        <taxon>Basidiomycota</taxon>
        <taxon>Agaricomycotina</taxon>
        <taxon>Agaricomycetes</taxon>
        <taxon>Agaricomycetidae</taxon>
        <taxon>Agaricales</taxon>
        <taxon>Agaricineae</taxon>
        <taxon>Strophariaceae</taxon>
        <taxon>Hypholoma</taxon>
    </lineage>
</organism>
<keyword evidence="4" id="KW-1185">Reference proteome</keyword>
<feature type="signal peptide" evidence="2">
    <location>
        <begin position="1"/>
        <end position="21"/>
    </location>
</feature>
<dbReference type="AlphaFoldDB" id="A0A0D2LQT4"/>
<evidence type="ECO:0000313" key="4">
    <source>
        <dbReference type="Proteomes" id="UP000054270"/>
    </source>
</evidence>
<feature type="chain" id="PRO_5002258078" evidence="2">
    <location>
        <begin position="22"/>
        <end position="98"/>
    </location>
</feature>
<name>A0A0D2LQT4_HYPSF</name>
<reference evidence="4" key="1">
    <citation type="submission" date="2014-04" db="EMBL/GenBank/DDBJ databases">
        <title>Evolutionary Origins and Diversification of the Mycorrhizal Mutualists.</title>
        <authorList>
            <consortium name="DOE Joint Genome Institute"/>
            <consortium name="Mycorrhizal Genomics Consortium"/>
            <person name="Kohler A."/>
            <person name="Kuo A."/>
            <person name="Nagy L.G."/>
            <person name="Floudas D."/>
            <person name="Copeland A."/>
            <person name="Barry K.W."/>
            <person name="Cichocki N."/>
            <person name="Veneault-Fourrey C."/>
            <person name="LaButti K."/>
            <person name="Lindquist E.A."/>
            <person name="Lipzen A."/>
            <person name="Lundell T."/>
            <person name="Morin E."/>
            <person name="Murat C."/>
            <person name="Riley R."/>
            <person name="Ohm R."/>
            <person name="Sun H."/>
            <person name="Tunlid A."/>
            <person name="Henrissat B."/>
            <person name="Grigoriev I.V."/>
            <person name="Hibbett D.S."/>
            <person name="Martin F."/>
        </authorList>
    </citation>
    <scope>NUCLEOTIDE SEQUENCE [LARGE SCALE GENOMIC DNA]</scope>
    <source>
        <strain evidence="4">FD-334 SS-4</strain>
    </source>
</reference>
<keyword evidence="1" id="KW-0812">Transmembrane</keyword>
<keyword evidence="1" id="KW-0472">Membrane</keyword>
<protein>
    <submittedName>
        <fullName evidence="3">Uncharacterized protein</fullName>
    </submittedName>
</protein>
<proteinExistence type="predicted"/>
<sequence length="98" mass="10636">MVIQSSAVSAVVLLVWAIAWAITPPLTLNSAPRPITLDYLAGFSEQISFIVVGMAPTVMVARIARIGSMDLNRETFTDHTMQLLRLLTRLATLGDAHS</sequence>
<accession>A0A0D2LQT4</accession>
<dbReference type="EMBL" id="KN817777">
    <property type="protein sequence ID" value="KJA13163.1"/>
    <property type="molecule type" value="Genomic_DNA"/>
</dbReference>
<evidence type="ECO:0000313" key="3">
    <source>
        <dbReference type="EMBL" id="KJA13163.1"/>
    </source>
</evidence>
<gene>
    <name evidence="3" type="ORF">HYPSUDRAFT_209778</name>
</gene>